<dbReference type="GO" id="GO:0016887">
    <property type="term" value="F:ATP hydrolysis activity"/>
    <property type="evidence" value="ECO:0007669"/>
    <property type="project" value="InterPro"/>
</dbReference>
<dbReference type="InterPro" id="IPR003593">
    <property type="entry name" value="AAA+_ATPase"/>
</dbReference>
<evidence type="ECO:0000256" key="5">
    <source>
        <dbReference type="ARBA" id="ARBA00022741"/>
    </source>
</evidence>
<feature type="domain" description="Peptidase C39" evidence="13">
    <location>
        <begin position="10"/>
        <end position="130"/>
    </location>
</feature>
<dbReference type="PANTHER" id="PTHR43394">
    <property type="entry name" value="ATP-DEPENDENT PERMEASE MDL1, MITOCHONDRIAL"/>
    <property type="match status" value="1"/>
</dbReference>
<evidence type="ECO:0000259" key="11">
    <source>
        <dbReference type="PROSITE" id="PS50893"/>
    </source>
</evidence>
<dbReference type="GO" id="GO:0005886">
    <property type="term" value="C:plasma membrane"/>
    <property type="evidence" value="ECO:0007669"/>
    <property type="project" value="UniProtKB-SubCell"/>
</dbReference>
<keyword evidence="5" id="KW-0547">Nucleotide-binding</keyword>
<dbReference type="Pfam" id="PF00005">
    <property type="entry name" value="ABC_tran"/>
    <property type="match status" value="1"/>
</dbReference>
<dbReference type="Gene3D" id="3.40.50.300">
    <property type="entry name" value="P-loop containing nucleotide triphosphate hydrolases"/>
    <property type="match status" value="1"/>
</dbReference>
<keyword evidence="8 10" id="KW-1133">Transmembrane helix</keyword>
<dbReference type="PROSITE" id="PS50929">
    <property type="entry name" value="ABC_TM1F"/>
    <property type="match status" value="1"/>
</dbReference>
<evidence type="ECO:0000256" key="3">
    <source>
        <dbReference type="ARBA" id="ARBA00022475"/>
    </source>
</evidence>
<dbReference type="InterPro" id="IPR027417">
    <property type="entry name" value="P-loop_NTPase"/>
</dbReference>
<evidence type="ECO:0000256" key="2">
    <source>
        <dbReference type="ARBA" id="ARBA00022448"/>
    </source>
</evidence>
<name>A0A7K0KEX7_9BACT</name>
<dbReference type="CDD" id="cd18571">
    <property type="entry name" value="ABC_6TM_peptidase_like"/>
    <property type="match status" value="1"/>
</dbReference>
<organism evidence="14 15">
    <name type="scientific">Hallella mizrahii</name>
    <dbReference type="NCBI Taxonomy" id="2606637"/>
    <lineage>
        <taxon>Bacteria</taxon>
        <taxon>Pseudomonadati</taxon>
        <taxon>Bacteroidota</taxon>
        <taxon>Bacteroidia</taxon>
        <taxon>Bacteroidales</taxon>
        <taxon>Prevotellaceae</taxon>
        <taxon>Hallella</taxon>
    </lineage>
</organism>
<gene>
    <name evidence="14" type="ORF">FYJ73_07410</name>
</gene>
<keyword evidence="7" id="KW-0067">ATP-binding</keyword>
<dbReference type="RefSeq" id="WP_154534079.1">
    <property type="nucleotide sequence ID" value="NZ_VUNG01000015.1"/>
</dbReference>
<evidence type="ECO:0000256" key="9">
    <source>
        <dbReference type="ARBA" id="ARBA00023136"/>
    </source>
</evidence>
<evidence type="ECO:0000256" key="10">
    <source>
        <dbReference type="SAM" id="Phobius"/>
    </source>
</evidence>
<evidence type="ECO:0000256" key="1">
    <source>
        <dbReference type="ARBA" id="ARBA00004651"/>
    </source>
</evidence>
<keyword evidence="3" id="KW-1003">Cell membrane</keyword>
<feature type="transmembrane region" description="Helical" evidence="10">
    <location>
        <begin position="315"/>
        <end position="335"/>
    </location>
</feature>
<keyword evidence="4 10" id="KW-0812">Transmembrane</keyword>
<dbReference type="SUPFAM" id="SSF90123">
    <property type="entry name" value="ABC transporter transmembrane region"/>
    <property type="match status" value="1"/>
</dbReference>
<dbReference type="Pfam" id="PF03412">
    <property type="entry name" value="Peptidase_C39"/>
    <property type="match status" value="1"/>
</dbReference>
<accession>A0A7K0KEX7</accession>
<evidence type="ECO:0000259" key="13">
    <source>
        <dbReference type="PROSITE" id="PS50990"/>
    </source>
</evidence>
<protein>
    <submittedName>
        <fullName evidence="14">Peptidase domain-containing ABC transporter</fullName>
    </submittedName>
</protein>
<dbReference type="PROSITE" id="PS00211">
    <property type="entry name" value="ABC_TRANSPORTER_1"/>
    <property type="match status" value="1"/>
</dbReference>
<feature type="transmembrane region" description="Helical" evidence="10">
    <location>
        <begin position="176"/>
        <end position="197"/>
    </location>
</feature>
<keyword evidence="2" id="KW-0813">Transport</keyword>
<evidence type="ECO:0000256" key="7">
    <source>
        <dbReference type="ARBA" id="ARBA00022840"/>
    </source>
</evidence>
<dbReference type="GO" id="GO:0015421">
    <property type="term" value="F:ABC-type oligopeptide transporter activity"/>
    <property type="evidence" value="ECO:0007669"/>
    <property type="project" value="TreeGrafter"/>
</dbReference>
<feature type="domain" description="ABC transporter" evidence="11">
    <location>
        <begin position="493"/>
        <end position="729"/>
    </location>
</feature>
<dbReference type="InterPro" id="IPR003439">
    <property type="entry name" value="ABC_transporter-like_ATP-bd"/>
</dbReference>
<dbReference type="SMART" id="SM00382">
    <property type="entry name" value="AAA"/>
    <property type="match status" value="1"/>
</dbReference>
<keyword evidence="9 10" id="KW-0472">Membrane</keyword>
<dbReference type="AlphaFoldDB" id="A0A7K0KEX7"/>
<comment type="subcellular location">
    <subcellularLocation>
        <location evidence="1">Cell membrane</location>
        <topology evidence="1">Multi-pass membrane protein</topology>
    </subcellularLocation>
</comment>
<evidence type="ECO:0000256" key="8">
    <source>
        <dbReference type="ARBA" id="ARBA00022989"/>
    </source>
</evidence>
<dbReference type="Proteomes" id="UP000438914">
    <property type="component" value="Unassembled WGS sequence"/>
</dbReference>
<feature type="domain" description="ABC transmembrane type-1" evidence="12">
    <location>
        <begin position="180"/>
        <end position="459"/>
    </location>
</feature>
<dbReference type="GO" id="GO:0006508">
    <property type="term" value="P:proteolysis"/>
    <property type="evidence" value="ECO:0007669"/>
    <property type="project" value="InterPro"/>
</dbReference>
<dbReference type="PROSITE" id="PS50990">
    <property type="entry name" value="PEPTIDASE_C39"/>
    <property type="match status" value="1"/>
</dbReference>
<dbReference type="SUPFAM" id="SSF52540">
    <property type="entry name" value="P-loop containing nucleoside triphosphate hydrolases"/>
    <property type="match status" value="1"/>
</dbReference>
<feature type="transmembrane region" description="Helical" evidence="10">
    <location>
        <begin position="287"/>
        <end position="309"/>
    </location>
</feature>
<evidence type="ECO:0000313" key="15">
    <source>
        <dbReference type="Proteomes" id="UP000438914"/>
    </source>
</evidence>
<dbReference type="FunFam" id="3.40.50.300:FF:000299">
    <property type="entry name" value="ABC transporter ATP-binding protein/permease"/>
    <property type="match status" value="1"/>
</dbReference>
<keyword evidence="6" id="KW-0378">Hydrolase</keyword>
<evidence type="ECO:0000256" key="6">
    <source>
        <dbReference type="ARBA" id="ARBA00022801"/>
    </source>
</evidence>
<keyword evidence="15" id="KW-1185">Reference proteome</keyword>
<dbReference type="InterPro" id="IPR036640">
    <property type="entry name" value="ABC1_TM_sf"/>
</dbReference>
<dbReference type="EMBL" id="VUNG01000015">
    <property type="protein sequence ID" value="MST84497.1"/>
    <property type="molecule type" value="Genomic_DNA"/>
</dbReference>
<dbReference type="InterPro" id="IPR039421">
    <property type="entry name" value="Type_1_exporter"/>
</dbReference>
<evidence type="ECO:0000256" key="4">
    <source>
        <dbReference type="ARBA" id="ARBA00022692"/>
    </source>
</evidence>
<dbReference type="PANTHER" id="PTHR43394:SF1">
    <property type="entry name" value="ATP-BINDING CASSETTE SUB-FAMILY B MEMBER 10, MITOCHONDRIAL"/>
    <property type="match status" value="1"/>
</dbReference>
<proteinExistence type="predicted"/>
<comment type="caution">
    <text evidence="14">The sequence shown here is derived from an EMBL/GenBank/DDBJ whole genome shotgun (WGS) entry which is preliminary data.</text>
</comment>
<dbReference type="InterPro" id="IPR011527">
    <property type="entry name" value="ABC1_TM_dom"/>
</dbReference>
<dbReference type="PROSITE" id="PS50893">
    <property type="entry name" value="ABC_TRANSPORTER_2"/>
    <property type="match status" value="1"/>
</dbReference>
<dbReference type="Gene3D" id="1.20.1560.10">
    <property type="entry name" value="ABC transporter type 1, transmembrane domain"/>
    <property type="match status" value="1"/>
</dbReference>
<sequence length="735" mass="83829">MKGRIKIIHQHDSMQCGMACLQMICGYYKRIYTPEYMSKLCSATTEGVSLLGINEAANTLGLHTTCAKATTTILSKAPLPCILHWNQNHFVVLYKVKKGRKFYIADPGKGLVKYNIEEFKSHWISTRSNGEEKGIAMFLEPTPSFYSHKEDGEGEKNKNPRSFRFLFGYVKKYKRYFGQIVLGLIVGSLLQLVLPFLTQSIVDVGIKNQNLGFIWLILLGQLMLTFSRTAIDFIRRWLLLHISMRVNISLVSDFFIKLLKLPMSFFDTKLMGDLMQRMNDHSRVNNFLTSQALSVTFAMLTFIVFTVVLLFYNKLIFAIFLAGSLLYGLWMTLFLRHRKVLDYELFEQQAINNNKTYEFITSMQEIKLQDCEQRRRWEWEDTQVDLFNVQMKSLKLQQTQEAGSIFINEVKNIVITVVAATAVIHGQMTLGMMLAVQYIIGQLNSPVEQLMNFFYSLQDVKISLERINEIHRAVDENGKNGLRTSLTDNNKGIDIEHIMFKYDPHALRKTLDDVTIHIPKGKVTAIVGASGSGKTTLVKLMLGYYPVLEGHINIGGTDINMLNKKWWRRQCGVVMQDGVIFSESIARNIAVDDGDIDKERLLKAARIACIHDYVMSLPLKYNTKIGRDGVGLSQGQRQRILIARAVYKNPDYIFLDEATNSLDANNERAIVENLDTFYRGKTVVIVAHRLSTVRNADQIVVIDHGKVVETGNHETLTAKRGAYYNLVKNQLELGN</sequence>
<dbReference type="Pfam" id="PF00664">
    <property type="entry name" value="ABC_membrane"/>
    <property type="match status" value="1"/>
</dbReference>
<dbReference type="GO" id="GO:0005524">
    <property type="term" value="F:ATP binding"/>
    <property type="evidence" value="ECO:0007669"/>
    <property type="project" value="UniProtKB-KW"/>
</dbReference>
<dbReference type="Gene3D" id="3.90.70.10">
    <property type="entry name" value="Cysteine proteinases"/>
    <property type="match status" value="1"/>
</dbReference>
<evidence type="ECO:0000313" key="14">
    <source>
        <dbReference type="EMBL" id="MST84497.1"/>
    </source>
</evidence>
<feature type="transmembrane region" description="Helical" evidence="10">
    <location>
        <begin position="212"/>
        <end position="231"/>
    </location>
</feature>
<reference evidence="14 15" key="1">
    <citation type="submission" date="2019-08" db="EMBL/GenBank/DDBJ databases">
        <title>In-depth cultivation of the pig gut microbiome towards novel bacterial diversity and tailored functional studies.</title>
        <authorList>
            <person name="Wylensek D."/>
            <person name="Hitch T.C.A."/>
            <person name="Clavel T."/>
        </authorList>
    </citation>
    <scope>NUCLEOTIDE SEQUENCE [LARGE SCALE GENOMIC DNA]</scope>
    <source>
        <strain evidence="14 15">LKV-178-WT-2A</strain>
    </source>
</reference>
<evidence type="ECO:0000259" key="12">
    <source>
        <dbReference type="PROSITE" id="PS50929"/>
    </source>
</evidence>
<dbReference type="InterPro" id="IPR005074">
    <property type="entry name" value="Peptidase_C39"/>
</dbReference>
<dbReference type="CDD" id="cd02418">
    <property type="entry name" value="Peptidase_C39B"/>
    <property type="match status" value="1"/>
</dbReference>
<dbReference type="GO" id="GO:0008233">
    <property type="term" value="F:peptidase activity"/>
    <property type="evidence" value="ECO:0007669"/>
    <property type="project" value="InterPro"/>
</dbReference>
<dbReference type="InterPro" id="IPR017871">
    <property type="entry name" value="ABC_transporter-like_CS"/>
</dbReference>